<proteinExistence type="predicted"/>
<name>A0A147J1P0_9SPHN</name>
<dbReference type="EMBL" id="LDTC01000332">
    <property type="protein sequence ID" value="KTW02372.1"/>
    <property type="molecule type" value="Genomic_DNA"/>
</dbReference>
<dbReference type="Proteomes" id="UP000074410">
    <property type="component" value="Unassembled WGS sequence"/>
</dbReference>
<evidence type="ECO:0000313" key="2">
    <source>
        <dbReference type="Proteomes" id="UP000074410"/>
    </source>
</evidence>
<sequence>MSGGYAYWLHSNFSNFTNLTADGCCYFSSPGGSIRNLAIEQITAEKPPARTAIQLNQVQIADGINLIGVDGRKCQDGIHVIGQGVSIRGVRFVAPQPERAIVLDHGSEGELVGVYIEKLSRGIDQYTAPDTLRRWTMSAARSLVPVK</sequence>
<evidence type="ECO:0000313" key="1">
    <source>
        <dbReference type="EMBL" id="KTW02372.1"/>
    </source>
</evidence>
<dbReference type="PATRIC" id="fig|33051.5.peg.1942"/>
<comment type="caution">
    <text evidence="1">The sequence shown here is derived from an EMBL/GenBank/DDBJ whole genome shotgun (WGS) entry which is preliminary data.</text>
</comment>
<accession>A0A147J1P0</accession>
<gene>
    <name evidence="1" type="ORF">NS258_18450</name>
</gene>
<dbReference type="AlphaFoldDB" id="A0A147J1P0"/>
<reference evidence="1 2" key="1">
    <citation type="journal article" date="2016" name="Front. Microbiol.">
        <title>Genomic Resource of Rice Seed Associated Bacteria.</title>
        <authorList>
            <person name="Midha S."/>
            <person name="Bansal K."/>
            <person name="Sharma S."/>
            <person name="Kumar N."/>
            <person name="Patil P.P."/>
            <person name="Chaudhry V."/>
            <person name="Patil P.B."/>
        </authorList>
    </citation>
    <scope>NUCLEOTIDE SEQUENCE [LARGE SCALE GENOMIC DNA]</scope>
    <source>
        <strain evidence="1 2">NS258</strain>
    </source>
</reference>
<organism evidence="1 2">
    <name type="scientific">Sphingomonas sanguinis</name>
    <dbReference type="NCBI Taxonomy" id="33051"/>
    <lineage>
        <taxon>Bacteria</taxon>
        <taxon>Pseudomonadati</taxon>
        <taxon>Pseudomonadota</taxon>
        <taxon>Alphaproteobacteria</taxon>
        <taxon>Sphingomonadales</taxon>
        <taxon>Sphingomonadaceae</taxon>
        <taxon>Sphingomonas</taxon>
    </lineage>
</organism>
<protein>
    <submittedName>
        <fullName evidence="1">Uncharacterized protein</fullName>
    </submittedName>
</protein>